<evidence type="ECO:0000259" key="2">
    <source>
        <dbReference type="Pfam" id="PF02698"/>
    </source>
</evidence>
<evidence type="ECO:0000313" key="3">
    <source>
        <dbReference type="EMBL" id="QWU98482.1"/>
    </source>
</evidence>
<dbReference type="PANTHER" id="PTHR30336">
    <property type="entry name" value="INNER MEMBRANE PROTEIN, PROBABLE PERMEASE"/>
    <property type="match status" value="1"/>
</dbReference>
<dbReference type="Pfam" id="PF02698">
    <property type="entry name" value="DUF218"/>
    <property type="match status" value="1"/>
</dbReference>
<name>A0AAJ4NLN5_9GAMM</name>
<dbReference type="InterPro" id="IPR003848">
    <property type="entry name" value="DUF218"/>
</dbReference>
<dbReference type="GO" id="GO:0005886">
    <property type="term" value="C:plasma membrane"/>
    <property type="evidence" value="ECO:0007669"/>
    <property type="project" value="TreeGrafter"/>
</dbReference>
<dbReference type="KEGG" id="fsr:KQR59_05045"/>
<dbReference type="CDD" id="cd06259">
    <property type="entry name" value="YdcF-like"/>
    <property type="match status" value="1"/>
</dbReference>
<keyword evidence="1" id="KW-0812">Transmembrane</keyword>
<keyword evidence="1" id="KW-1133">Transmembrane helix</keyword>
<evidence type="ECO:0000256" key="1">
    <source>
        <dbReference type="SAM" id="Phobius"/>
    </source>
</evidence>
<dbReference type="Proteomes" id="UP000683421">
    <property type="component" value="Chromosome"/>
</dbReference>
<reference evidence="3 4" key="1">
    <citation type="submission" date="2021-06" db="EMBL/GenBank/DDBJ databases">
        <title>Ulceroglandular infection and bacteremia caused by Francisella salimarina in an immunocompromised patient, France.</title>
        <authorList>
            <person name="Hennebique A."/>
            <person name="Caspar Y."/>
            <person name="Maurin M."/>
            <person name="Boisset S."/>
            <person name="Pelloux I."/>
            <person name="Gallego-Hernanz M.P."/>
            <person name="Burucoa C."/>
            <person name="Cazenave-Roblot F."/>
            <person name="Plouzeau C."/>
            <person name="Rammaert B."/>
        </authorList>
    </citation>
    <scope>NUCLEOTIDE SEQUENCE [LARGE SCALE GENOMIC DNA]</scope>
    <source>
        <strain evidence="3 4">CHUGA-F75</strain>
    </source>
</reference>
<gene>
    <name evidence="3" type="ORF">KQR59_05045</name>
</gene>
<protein>
    <submittedName>
        <fullName evidence="3">YdcF family protein</fullName>
    </submittedName>
</protein>
<proteinExistence type="predicted"/>
<accession>A0AAJ4NLN5</accession>
<feature type="transmembrane region" description="Helical" evidence="1">
    <location>
        <begin position="7"/>
        <end position="25"/>
    </location>
</feature>
<dbReference type="AlphaFoldDB" id="A0AAJ4NLN5"/>
<keyword evidence="1" id="KW-0472">Membrane</keyword>
<dbReference type="GO" id="GO:0000270">
    <property type="term" value="P:peptidoglycan metabolic process"/>
    <property type="evidence" value="ECO:0007669"/>
    <property type="project" value="TreeGrafter"/>
</dbReference>
<organism evidence="3 4">
    <name type="scientific">Francisella salimarina</name>
    <dbReference type="NCBI Taxonomy" id="2599927"/>
    <lineage>
        <taxon>Bacteria</taxon>
        <taxon>Pseudomonadati</taxon>
        <taxon>Pseudomonadota</taxon>
        <taxon>Gammaproteobacteria</taxon>
        <taxon>Thiotrichales</taxon>
        <taxon>Francisellaceae</taxon>
        <taxon>Francisella</taxon>
    </lineage>
</organism>
<dbReference type="PANTHER" id="PTHR30336:SF4">
    <property type="entry name" value="ENVELOPE BIOGENESIS FACTOR ELYC"/>
    <property type="match status" value="1"/>
</dbReference>
<dbReference type="InterPro" id="IPR051599">
    <property type="entry name" value="Cell_Envelope_Assoc"/>
</dbReference>
<dbReference type="EMBL" id="CP076680">
    <property type="protein sequence ID" value="QWU98482.1"/>
    <property type="molecule type" value="Genomic_DNA"/>
</dbReference>
<keyword evidence="4" id="KW-1185">Reference proteome</keyword>
<evidence type="ECO:0000313" key="4">
    <source>
        <dbReference type="Proteomes" id="UP000683421"/>
    </source>
</evidence>
<feature type="transmembrane region" description="Helical" evidence="1">
    <location>
        <begin position="31"/>
        <end position="50"/>
    </location>
</feature>
<sequence length="232" mass="26046">MSSLLDIGFLFFIILILICIFATGYLRYFVIIVTIIYYLVGNGVIGNILAKPIKLESTDIEQCANTKAIILLGAGVSQAFDKLEPSISAYDRILKTAEVYNEYPQDIIISGGSPSGYKLSEAEVYADILYKLGIPKSKIRLEIQSKNTYENAQFTKKILSDHNNTYCLVTGGIHYQRAKLIFDSFNINTINIASSKVTPEIGLLPSAYNFYITQAIVHEYLGIAKFYLKRYF</sequence>
<dbReference type="RefSeq" id="WP_216691696.1">
    <property type="nucleotide sequence ID" value="NZ_CP076680.1"/>
</dbReference>
<feature type="domain" description="DUF218" evidence="2">
    <location>
        <begin position="68"/>
        <end position="222"/>
    </location>
</feature>
<dbReference type="GO" id="GO:0043164">
    <property type="term" value="P:Gram-negative-bacterium-type cell wall biogenesis"/>
    <property type="evidence" value="ECO:0007669"/>
    <property type="project" value="TreeGrafter"/>
</dbReference>